<evidence type="ECO:0000256" key="1">
    <source>
        <dbReference type="ARBA" id="ARBA00005020"/>
    </source>
</evidence>
<keyword evidence="7 13" id="KW-0812">Transmembrane</keyword>
<keyword evidence="3" id="KW-1003">Cell membrane</keyword>
<evidence type="ECO:0000256" key="9">
    <source>
        <dbReference type="ARBA" id="ARBA00022777"/>
    </source>
</evidence>
<dbReference type="EMBL" id="JACRAF010000044">
    <property type="protein sequence ID" value="MBI4923118.1"/>
    <property type="molecule type" value="Genomic_DNA"/>
</dbReference>
<evidence type="ECO:0000313" key="16">
    <source>
        <dbReference type="Proteomes" id="UP000782610"/>
    </source>
</evidence>
<keyword evidence="9" id="KW-0418">Kinase</keyword>
<organism evidence="15 16">
    <name type="scientific">Devosia nanyangense</name>
    <dbReference type="NCBI Taxonomy" id="1228055"/>
    <lineage>
        <taxon>Bacteria</taxon>
        <taxon>Pseudomonadati</taxon>
        <taxon>Pseudomonadota</taxon>
        <taxon>Alphaproteobacteria</taxon>
        <taxon>Hyphomicrobiales</taxon>
        <taxon>Devosiaceae</taxon>
        <taxon>Devosia</taxon>
    </lineage>
</organism>
<dbReference type="GO" id="GO:0016301">
    <property type="term" value="F:kinase activity"/>
    <property type="evidence" value="ECO:0007669"/>
    <property type="project" value="UniProtKB-KW"/>
</dbReference>
<feature type="domain" description="ABC1 atypical kinase-like" evidence="14">
    <location>
        <begin position="94"/>
        <end position="340"/>
    </location>
</feature>
<keyword evidence="5" id="KW-0808">Transferase</keyword>
<evidence type="ECO:0000256" key="4">
    <source>
        <dbReference type="ARBA" id="ARBA00022519"/>
    </source>
</evidence>
<dbReference type="AlphaFoldDB" id="A0A933L581"/>
<dbReference type="CDD" id="cd13972">
    <property type="entry name" value="UbiB"/>
    <property type="match status" value="1"/>
</dbReference>
<dbReference type="GO" id="GO:0006744">
    <property type="term" value="P:ubiquinone biosynthetic process"/>
    <property type="evidence" value="ECO:0007669"/>
    <property type="project" value="UniProtKB-KW"/>
</dbReference>
<dbReference type="SUPFAM" id="SSF56112">
    <property type="entry name" value="Protein kinase-like (PK-like)"/>
    <property type="match status" value="1"/>
</dbReference>
<dbReference type="InterPro" id="IPR010232">
    <property type="entry name" value="UbiB"/>
</dbReference>
<evidence type="ECO:0000313" key="15">
    <source>
        <dbReference type="EMBL" id="MBI4923118.1"/>
    </source>
</evidence>
<proteinExistence type="inferred from homology"/>
<comment type="similarity">
    <text evidence="2">Belongs to the protein kinase superfamily. ADCK protein kinase family.</text>
</comment>
<evidence type="ECO:0000256" key="8">
    <source>
        <dbReference type="ARBA" id="ARBA00022741"/>
    </source>
</evidence>
<dbReference type="NCBIfam" id="TIGR01982">
    <property type="entry name" value="UbiB"/>
    <property type="match status" value="1"/>
</dbReference>
<comment type="pathway">
    <text evidence="1">Cofactor biosynthesis; ubiquinone biosynthesis [regulation].</text>
</comment>
<evidence type="ECO:0000256" key="10">
    <source>
        <dbReference type="ARBA" id="ARBA00022840"/>
    </source>
</evidence>
<evidence type="ECO:0000256" key="3">
    <source>
        <dbReference type="ARBA" id="ARBA00022475"/>
    </source>
</evidence>
<sequence>MGLTAVFRLMGAGFVLAREGALSIIDTQALPPVMRAGVRFGRLFERGSVRRRGLEERLRIALDKLGPTYVKFGQSLATRPDIVGPAAAANLSLLQDKMEPFDAALVPGLLAEALREKAAELTEISPPIAAASIAQVHKAVLVKDGIRKEVAVKILRPGIKARFRADLEAYYAGAALAERWLPGLRRLRPTDVVKTLDRSARLELDLRLEAASISEMAENTKDDEGFALPEVSWDHTAETVLTTSWVSGIPIREHAQLDAAGLDRKGLAKLLLQSFLRHAIRDGFFHADMHPGNLFADPATGAIIAVDFGIMGRISRQERRFLAEILYGFITRNYRMIAERHFDIGYVPKTQSVDDFALALRSIGEPLQGRTANDISMAKVLGQLFATTELFDMQTRPELVLLQKTMVMVEGVSRALDPELDIWTVAEPVVGDFVRREAGPLGRLEDLRDRAEIAMDTIGRLPGIVTRTEAALDDYDADRRSPQRRTNRTMMIVAFWVLIAIAVILAVRLFV</sequence>
<keyword evidence="12 13" id="KW-0472">Membrane</keyword>
<keyword evidence="8" id="KW-0547">Nucleotide-binding</keyword>
<evidence type="ECO:0000256" key="6">
    <source>
        <dbReference type="ARBA" id="ARBA00022688"/>
    </source>
</evidence>
<dbReference type="InterPro" id="IPR004147">
    <property type="entry name" value="ABC1_dom"/>
</dbReference>
<evidence type="ECO:0000259" key="14">
    <source>
        <dbReference type="Pfam" id="PF03109"/>
    </source>
</evidence>
<name>A0A933L581_9HYPH</name>
<dbReference type="Pfam" id="PF03109">
    <property type="entry name" value="ABC1"/>
    <property type="match status" value="1"/>
</dbReference>
<keyword evidence="4" id="KW-0997">Cell inner membrane</keyword>
<evidence type="ECO:0000256" key="12">
    <source>
        <dbReference type="ARBA" id="ARBA00023136"/>
    </source>
</evidence>
<feature type="transmembrane region" description="Helical" evidence="13">
    <location>
        <begin position="489"/>
        <end position="510"/>
    </location>
</feature>
<evidence type="ECO:0000256" key="11">
    <source>
        <dbReference type="ARBA" id="ARBA00022989"/>
    </source>
</evidence>
<evidence type="ECO:0000256" key="2">
    <source>
        <dbReference type="ARBA" id="ARBA00009670"/>
    </source>
</evidence>
<dbReference type="InterPro" id="IPR050154">
    <property type="entry name" value="UbiB_kinase"/>
</dbReference>
<evidence type="ECO:0000256" key="13">
    <source>
        <dbReference type="SAM" id="Phobius"/>
    </source>
</evidence>
<protein>
    <submittedName>
        <fullName evidence="15">2-polyprenylphenol 6-hydroxylase</fullName>
    </submittedName>
</protein>
<keyword evidence="6" id="KW-0831">Ubiquinone biosynthesis</keyword>
<dbReference type="PANTHER" id="PTHR10566">
    <property type="entry name" value="CHAPERONE-ACTIVITY OF BC1 COMPLEX CABC1 -RELATED"/>
    <property type="match status" value="1"/>
</dbReference>
<dbReference type="InterPro" id="IPR045308">
    <property type="entry name" value="UbiB_bact"/>
</dbReference>
<dbReference type="InterPro" id="IPR011009">
    <property type="entry name" value="Kinase-like_dom_sf"/>
</dbReference>
<dbReference type="PANTHER" id="PTHR10566:SF113">
    <property type="entry name" value="PROTEIN ACTIVITY OF BC1 COMPLEX KINASE 7, CHLOROPLASTIC"/>
    <property type="match status" value="1"/>
</dbReference>
<evidence type="ECO:0000256" key="7">
    <source>
        <dbReference type="ARBA" id="ARBA00022692"/>
    </source>
</evidence>
<dbReference type="GO" id="GO:0005524">
    <property type="term" value="F:ATP binding"/>
    <property type="evidence" value="ECO:0007669"/>
    <property type="project" value="UniProtKB-KW"/>
</dbReference>
<gene>
    <name evidence="15" type="primary">ubiB</name>
    <name evidence="15" type="ORF">HY834_15345</name>
</gene>
<accession>A0A933L581</accession>
<reference evidence="15" key="1">
    <citation type="submission" date="2020-07" db="EMBL/GenBank/DDBJ databases">
        <title>Huge and variable diversity of episymbiotic CPR bacteria and DPANN archaea in groundwater ecosystems.</title>
        <authorList>
            <person name="He C.Y."/>
            <person name="Keren R."/>
            <person name="Whittaker M."/>
            <person name="Farag I.F."/>
            <person name="Doudna J."/>
            <person name="Cate J.H.D."/>
            <person name="Banfield J.F."/>
        </authorList>
    </citation>
    <scope>NUCLEOTIDE SEQUENCE</scope>
    <source>
        <strain evidence="15">NC_groundwater_1586_Pr3_B-0.1um_66_15</strain>
    </source>
</reference>
<keyword evidence="11 13" id="KW-1133">Transmembrane helix</keyword>
<evidence type="ECO:0000256" key="5">
    <source>
        <dbReference type="ARBA" id="ARBA00022679"/>
    </source>
</evidence>
<keyword evidence="10" id="KW-0067">ATP-binding</keyword>
<dbReference type="Proteomes" id="UP000782610">
    <property type="component" value="Unassembled WGS sequence"/>
</dbReference>
<comment type="caution">
    <text evidence="15">The sequence shown here is derived from an EMBL/GenBank/DDBJ whole genome shotgun (WGS) entry which is preliminary data.</text>
</comment>